<reference evidence="1 2" key="1">
    <citation type="submission" date="2016-11" db="EMBL/GenBank/DDBJ databases">
        <title>Mixed transmission modes and dynamic genome evolution in an obligate animal-bacterial symbiosis.</title>
        <authorList>
            <person name="Russell S.L."/>
            <person name="Corbett-Detig R.B."/>
            <person name="Cavanaugh C.M."/>
        </authorList>
    </citation>
    <scope>NUCLEOTIDE SEQUENCE [LARGE SCALE GENOMIC DNA]</scope>
    <source>
        <strain evidence="1">Se-Cadez</strain>
    </source>
</reference>
<accession>A0A1T2KS57</accession>
<dbReference type="SUPFAM" id="SSF81901">
    <property type="entry name" value="HCP-like"/>
    <property type="match status" value="1"/>
</dbReference>
<keyword evidence="2" id="KW-1185">Reference proteome</keyword>
<dbReference type="Gene3D" id="1.25.40.10">
    <property type="entry name" value="Tetratricopeptide repeat domain"/>
    <property type="match status" value="2"/>
</dbReference>
<protein>
    <recommendedName>
        <fullName evidence="3">Peptidoglycan binding-like domain-containing protein</fullName>
    </recommendedName>
</protein>
<evidence type="ECO:0008006" key="3">
    <source>
        <dbReference type="Google" id="ProtNLM"/>
    </source>
</evidence>
<dbReference type="AlphaFoldDB" id="A0A1T2KS57"/>
<dbReference type="Pfam" id="PF08238">
    <property type="entry name" value="Sel1"/>
    <property type="match status" value="4"/>
</dbReference>
<sequence>MDQAAEMGDTKSQYQLGMRYMSGKGVVEDYAAAAYWFEKAAEAGHVDAQFMWGSALYSGVGVERDHAEGVRWFLKSAAAGHKRSQYQLGDAYLNGREVEKDRAWGARWNGMAASQGHKGAQFTMGVLFAKGIGLPRNDLEAVTWLRLAEKSGDKLATELLAKLREKMTSGQYKSALSRADRWKPEKNMKGYRNRPTTRYVQYVLGRLGYNAGYADGIRGEKTDQAIEKYLKTRGVKGDAGNAKVISLLRKESQ</sequence>
<dbReference type="InterPro" id="IPR006597">
    <property type="entry name" value="Sel1-like"/>
</dbReference>
<gene>
    <name evidence="1" type="ORF">BOW51_10935</name>
</gene>
<comment type="caution">
    <text evidence="1">The sequence shown here is derived from an EMBL/GenBank/DDBJ whole genome shotgun (WGS) entry which is preliminary data.</text>
</comment>
<dbReference type="PANTHER" id="PTHR43628:SF1">
    <property type="entry name" value="CHITIN SYNTHASE REGULATORY FACTOR 2-RELATED"/>
    <property type="match status" value="1"/>
</dbReference>
<dbReference type="EMBL" id="MPRJ01000085">
    <property type="protein sequence ID" value="OOZ35662.1"/>
    <property type="molecule type" value="Genomic_DNA"/>
</dbReference>
<dbReference type="PANTHER" id="PTHR43628">
    <property type="entry name" value="ACTIVATOR OF C KINASE PROTEIN 1-RELATED"/>
    <property type="match status" value="1"/>
</dbReference>
<evidence type="ECO:0000313" key="1">
    <source>
        <dbReference type="EMBL" id="OOZ35662.1"/>
    </source>
</evidence>
<dbReference type="RefSeq" id="WP_216641102.1">
    <property type="nucleotide sequence ID" value="NZ_MPRJ01000085.1"/>
</dbReference>
<dbReference type="InterPro" id="IPR011990">
    <property type="entry name" value="TPR-like_helical_dom_sf"/>
</dbReference>
<dbReference type="InterPro" id="IPR036365">
    <property type="entry name" value="PGBD-like_sf"/>
</dbReference>
<evidence type="ECO:0000313" key="2">
    <source>
        <dbReference type="Proteomes" id="UP000190896"/>
    </source>
</evidence>
<dbReference type="InterPro" id="IPR052945">
    <property type="entry name" value="Mitotic_Regulator"/>
</dbReference>
<name>A0A1T2KS57_9GAMM</name>
<dbReference type="SMART" id="SM00671">
    <property type="entry name" value="SEL1"/>
    <property type="match status" value="4"/>
</dbReference>
<proteinExistence type="predicted"/>
<organism evidence="1 2">
    <name type="scientific">Solemya velesiana gill symbiont</name>
    <dbReference type="NCBI Taxonomy" id="1918948"/>
    <lineage>
        <taxon>Bacteria</taxon>
        <taxon>Pseudomonadati</taxon>
        <taxon>Pseudomonadota</taxon>
        <taxon>Gammaproteobacteria</taxon>
        <taxon>sulfur-oxidizing symbionts</taxon>
    </lineage>
</organism>
<dbReference type="SUPFAM" id="SSF47090">
    <property type="entry name" value="PGBD-like"/>
    <property type="match status" value="1"/>
</dbReference>
<dbReference type="Proteomes" id="UP000190896">
    <property type="component" value="Unassembled WGS sequence"/>
</dbReference>